<dbReference type="Proteomes" id="UP000247476">
    <property type="component" value="Unassembled WGS sequence"/>
</dbReference>
<dbReference type="PROSITE" id="PS51257">
    <property type="entry name" value="PROKAR_LIPOPROTEIN"/>
    <property type="match status" value="1"/>
</dbReference>
<dbReference type="PANTHER" id="PTHR43649:SF33">
    <property type="entry name" value="POLYGALACTURONAN_RHAMNOGALACTURONAN-BINDING PROTEIN YTCQ"/>
    <property type="match status" value="1"/>
</dbReference>
<dbReference type="InterPro" id="IPR006059">
    <property type="entry name" value="SBP"/>
</dbReference>
<accession>A0A2V5KCB5</accession>
<evidence type="ECO:0000256" key="1">
    <source>
        <dbReference type="ARBA" id="ARBA00022475"/>
    </source>
</evidence>
<keyword evidence="4" id="KW-0564">Palmitate</keyword>
<evidence type="ECO:0000256" key="2">
    <source>
        <dbReference type="ARBA" id="ARBA00022729"/>
    </source>
</evidence>
<dbReference type="EMBL" id="QJVJ01000003">
    <property type="protein sequence ID" value="PYI55804.1"/>
    <property type="molecule type" value="Genomic_DNA"/>
</dbReference>
<dbReference type="Pfam" id="PF01547">
    <property type="entry name" value="SBP_bac_1"/>
    <property type="match status" value="1"/>
</dbReference>
<feature type="region of interest" description="Disordered" evidence="6">
    <location>
        <begin position="26"/>
        <end position="54"/>
    </location>
</feature>
<gene>
    <name evidence="8" type="ORF">DLM86_08795</name>
</gene>
<evidence type="ECO:0000256" key="3">
    <source>
        <dbReference type="ARBA" id="ARBA00023136"/>
    </source>
</evidence>
<dbReference type="AlphaFoldDB" id="A0A2V5KCB5"/>
<evidence type="ECO:0000313" key="8">
    <source>
        <dbReference type="EMBL" id="PYI55804.1"/>
    </source>
</evidence>
<evidence type="ECO:0008006" key="10">
    <source>
        <dbReference type="Google" id="ProtNLM"/>
    </source>
</evidence>
<feature type="compositionally biased region" description="Low complexity" evidence="6">
    <location>
        <begin position="26"/>
        <end position="51"/>
    </location>
</feature>
<proteinExistence type="predicted"/>
<comment type="caution">
    <text evidence="8">The sequence shown here is derived from an EMBL/GenBank/DDBJ whole genome shotgun (WGS) entry which is preliminary data.</text>
</comment>
<dbReference type="SUPFAM" id="SSF53850">
    <property type="entry name" value="Periplasmic binding protein-like II"/>
    <property type="match status" value="1"/>
</dbReference>
<evidence type="ECO:0000256" key="5">
    <source>
        <dbReference type="ARBA" id="ARBA00023288"/>
    </source>
</evidence>
<dbReference type="PANTHER" id="PTHR43649">
    <property type="entry name" value="ARABINOSE-BINDING PROTEIN-RELATED"/>
    <property type="match status" value="1"/>
</dbReference>
<evidence type="ECO:0000313" key="9">
    <source>
        <dbReference type="Proteomes" id="UP000247476"/>
    </source>
</evidence>
<dbReference type="Gene3D" id="3.40.190.10">
    <property type="entry name" value="Periplasmic binding protein-like II"/>
    <property type="match status" value="2"/>
</dbReference>
<feature type="signal peptide" evidence="7">
    <location>
        <begin position="1"/>
        <end position="22"/>
    </location>
</feature>
<sequence length="510" mass="57180">MNKRKRYSHAMLVLASAATLLAACSSGSGSKDPASTGSATGSSSPAATTAANPPPSTISLISEYATGWPPKPGWGVWKWVKEETNITVDHKTYTSPESLALSVASGEMPDIMSVYPTEVQKFGPQGAFLDLSKHMDKMPNVKKFLAEHPDITARITQPDGKILSLLNDGTGEGNQLVWFYRDDIFAKHNLQPPKTWDEMYTTAKKLKELYPDSYPLVFRHGIGTLITFGPSFGIYPEYYKDPTTGKMKYGATDPNFKKMVEYLNKFYMEGLFPKDWLSMDYKGWTQFITTNKSFMSVQFIGQIEIMNNQLQNGGHLKFMAPPLGAGSKAYLPNAGYEDRGFAVASNTKNLDAVLRFFDYVYSEKGRTIQSWGKEGETYTVVNGKKKFNDTFKTAADITREAGIGSAGTYGWFDYEAWLSMVKPSEQEPYIEAKKYRYPTAKILPILSKEETDSISTQQDQINKYYTTAVSKFIMGETPMTEWDSFVSTLNQYGLQKVLDTYQKALDRQKK</sequence>
<keyword evidence="5" id="KW-0449">Lipoprotein</keyword>
<protein>
    <recommendedName>
        <fullName evidence="10">ABC transporter substrate-binding protein</fullName>
    </recommendedName>
</protein>
<name>A0A2V5KCB5_9BACL</name>
<keyword evidence="1" id="KW-1003">Cell membrane</keyword>
<keyword evidence="2 7" id="KW-0732">Signal</keyword>
<feature type="chain" id="PRO_5038972033" description="ABC transporter substrate-binding protein" evidence="7">
    <location>
        <begin position="23"/>
        <end position="510"/>
    </location>
</feature>
<reference evidence="8 9" key="1">
    <citation type="submission" date="2018-05" db="EMBL/GenBank/DDBJ databases">
        <title>Paenibacillus flagellatus sp. nov., isolated from selenium mineral soil.</title>
        <authorList>
            <person name="Dai X."/>
        </authorList>
    </citation>
    <scope>NUCLEOTIDE SEQUENCE [LARGE SCALE GENOMIC DNA]</scope>
    <source>
        <strain evidence="8 9">DXL2</strain>
    </source>
</reference>
<dbReference type="InterPro" id="IPR050490">
    <property type="entry name" value="Bact_solute-bd_prot1"/>
</dbReference>
<evidence type="ECO:0000256" key="6">
    <source>
        <dbReference type="SAM" id="MobiDB-lite"/>
    </source>
</evidence>
<keyword evidence="9" id="KW-1185">Reference proteome</keyword>
<organism evidence="8 9">
    <name type="scientific">Paenibacillus flagellatus</name>
    <dbReference type="NCBI Taxonomy" id="2211139"/>
    <lineage>
        <taxon>Bacteria</taxon>
        <taxon>Bacillati</taxon>
        <taxon>Bacillota</taxon>
        <taxon>Bacilli</taxon>
        <taxon>Bacillales</taxon>
        <taxon>Paenibacillaceae</taxon>
        <taxon>Paenibacillus</taxon>
    </lineage>
</organism>
<evidence type="ECO:0000256" key="4">
    <source>
        <dbReference type="ARBA" id="ARBA00023139"/>
    </source>
</evidence>
<keyword evidence="3" id="KW-0472">Membrane</keyword>
<evidence type="ECO:0000256" key="7">
    <source>
        <dbReference type="SAM" id="SignalP"/>
    </source>
</evidence>